<evidence type="ECO:0000256" key="1">
    <source>
        <dbReference type="SAM" id="Phobius"/>
    </source>
</evidence>
<organism evidence="2 3">
    <name type="scientific">Flavobacterium psychrophilum</name>
    <dbReference type="NCBI Taxonomy" id="96345"/>
    <lineage>
        <taxon>Bacteria</taxon>
        <taxon>Pseudomonadati</taxon>
        <taxon>Bacteroidota</taxon>
        <taxon>Flavobacteriia</taxon>
        <taxon>Flavobacteriales</taxon>
        <taxon>Flavobacteriaceae</taxon>
        <taxon>Flavobacterium</taxon>
    </lineage>
</organism>
<evidence type="ECO:0008006" key="4">
    <source>
        <dbReference type="Google" id="ProtNLM"/>
    </source>
</evidence>
<keyword evidence="1" id="KW-0812">Transmembrane</keyword>
<protein>
    <recommendedName>
        <fullName evidence="4">Holin</fullName>
    </recommendedName>
</protein>
<gene>
    <name evidence="2" type="ORF">H0H26_06735</name>
</gene>
<feature type="transmembrane region" description="Helical" evidence="1">
    <location>
        <begin position="35"/>
        <end position="53"/>
    </location>
</feature>
<dbReference type="AlphaFoldDB" id="A0A7U2NHG8"/>
<keyword evidence="1" id="KW-1133">Transmembrane helix</keyword>
<dbReference type="RefSeq" id="WP_094138536.1">
    <property type="nucleotide sequence ID" value="NZ_BJSX01000097.1"/>
</dbReference>
<dbReference type="EMBL" id="CP059075">
    <property type="protein sequence ID" value="QRE05275.1"/>
    <property type="molecule type" value="Genomic_DNA"/>
</dbReference>
<reference evidence="2 3" key="1">
    <citation type="submission" date="2020-07" db="EMBL/GenBank/DDBJ databases">
        <title>Genomic characterization of Flavobacterium psychrophilum strains.</title>
        <authorList>
            <person name="Castillo D."/>
            <person name="Jorgensen J."/>
            <person name="Middelboe M."/>
        </authorList>
    </citation>
    <scope>NUCLEOTIDE SEQUENCE [LARGE SCALE GENOMIC DNA]</scope>
    <source>
        <strain evidence="2 3">FPS-R7</strain>
    </source>
</reference>
<name>A0A7U2NHG8_FLAPS</name>
<proteinExistence type="predicted"/>
<evidence type="ECO:0000313" key="3">
    <source>
        <dbReference type="Proteomes" id="UP000596329"/>
    </source>
</evidence>
<sequence length="67" mass="7842">MKNLFSKNWAFIGWLLAVLLDKSTGFVAHFVSDAFWQNFIYMMGTGILGYFWTSKYNVAIAKKRLRK</sequence>
<evidence type="ECO:0000313" key="2">
    <source>
        <dbReference type="EMBL" id="QRE05275.1"/>
    </source>
</evidence>
<accession>A0A7U2NHG8</accession>
<dbReference type="Proteomes" id="UP000596329">
    <property type="component" value="Chromosome"/>
</dbReference>
<keyword evidence="1" id="KW-0472">Membrane</keyword>